<dbReference type="AlphaFoldDB" id="X1VP34"/>
<reference evidence="2" key="1">
    <citation type="journal article" date="2014" name="Front. Microbiol.">
        <title>High frequency of phylogenetically diverse reductive dehalogenase-homologous genes in deep subseafloor sedimentary metagenomes.</title>
        <authorList>
            <person name="Kawai M."/>
            <person name="Futagami T."/>
            <person name="Toyoda A."/>
            <person name="Takaki Y."/>
            <person name="Nishi S."/>
            <person name="Hori S."/>
            <person name="Arai W."/>
            <person name="Tsubouchi T."/>
            <person name="Morono Y."/>
            <person name="Uchiyama I."/>
            <person name="Ito T."/>
            <person name="Fujiyama A."/>
            <person name="Inagaki F."/>
            <person name="Takami H."/>
        </authorList>
    </citation>
    <scope>NUCLEOTIDE SEQUENCE</scope>
    <source>
        <strain evidence="2">Expedition CK06-06</strain>
    </source>
</reference>
<feature type="non-terminal residue" evidence="2">
    <location>
        <position position="225"/>
    </location>
</feature>
<evidence type="ECO:0000259" key="1">
    <source>
        <dbReference type="Pfam" id="PF10079"/>
    </source>
</evidence>
<evidence type="ECO:0000313" key="2">
    <source>
        <dbReference type="EMBL" id="GAJ18176.1"/>
    </source>
</evidence>
<accession>X1VP34</accession>
<organism evidence="2">
    <name type="scientific">marine sediment metagenome</name>
    <dbReference type="NCBI Taxonomy" id="412755"/>
    <lineage>
        <taxon>unclassified sequences</taxon>
        <taxon>metagenomes</taxon>
        <taxon>ecological metagenomes</taxon>
    </lineage>
</organism>
<feature type="non-terminal residue" evidence="2">
    <location>
        <position position="1"/>
    </location>
</feature>
<protein>
    <recommendedName>
        <fullName evidence="1">Bacillithiol biosynthesis BshC N-terminal Rossmann-like domain-containing protein</fullName>
    </recommendedName>
</protein>
<name>X1VP34_9ZZZZ</name>
<comment type="caution">
    <text evidence="2">The sequence shown here is derived from an EMBL/GenBank/DDBJ whole genome shotgun (WGS) entry which is preliminary data.</text>
</comment>
<dbReference type="InterPro" id="IPR055398">
    <property type="entry name" value="Rossmann-like_BshC"/>
</dbReference>
<dbReference type="EMBL" id="BARW01035152">
    <property type="protein sequence ID" value="GAJ18176.1"/>
    <property type="molecule type" value="Genomic_DNA"/>
</dbReference>
<sequence>KPEKKIVDCFAEYMLSLVGRFGIAMFNPYDPEFMNGAVPVMHSIISQHKDIKKTLADSESRLTDAGYHIQVRKASTAAHLFFHDPARTAIHYEGGKFKAAEKSFSENELVAAIADRPLDFSPDVLTRPLIQSYVFPTVAVIGGPAEVAYYAQLMSLFEILKIVPPQVIARPTVTIVEKRFERLMDRHGIKFEDIIGDIEPVISRALRDSLPNELDKRIAELSSTT</sequence>
<gene>
    <name evidence="2" type="ORF">S12H4_54903</name>
</gene>
<dbReference type="Pfam" id="PF10079">
    <property type="entry name" value="Rossmann-like_BshC"/>
    <property type="match status" value="1"/>
</dbReference>
<feature type="domain" description="Bacillithiol biosynthesis BshC N-terminal Rossmann-like" evidence="1">
    <location>
        <begin position="3"/>
        <end position="170"/>
    </location>
</feature>
<proteinExistence type="predicted"/>